<dbReference type="Pfam" id="PF17963">
    <property type="entry name" value="Big_9"/>
    <property type="match status" value="1"/>
</dbReference>
<protein>
    <recommendedName>
        <fullName evidence="2">Sialate O-acetylesterase domain-containing protein</fullName>
    </recommendedName>
</protein>
<dbReference type="Pfam" id="PF03629">
    <property type="entry name" value="SASA"/>
    <property type="match status" value="2"/>
</dbReference>
<dbReference type="InterPro" id="IPR039329">
    <property type="entry name" value="SIAE"/>
</dbReference>
<keyword evidence="4" id="KW-1185">Reference proteome</keyword>
<dbReference type="InterPro" id="IPR036514">
    <property type="entry name" value="SGNH_hydro_sf"/>
</dbReference>
<dbReference type="GO" id="GO:0005975">
    <property type="term" value="P:carbohydrate metabolic process"/>
    <property type="evidence" value="ECO:0007669"/>
    <property type="project" value="TreeGrafter"/>
</dbReference>
<name>A0A918TND8_9BACT</name>
<dbReference type="Gene3D" id="2.60.40.3440">
    <property type="match status" value="1"/>
</dbReference>
<reference evidence="3" key="1">
    <citation type="journal article" date="2014" name="Int. J. Syst. Evol. Microbiol.">
        <title>Complete genome sequence of Corynebacterium casei LMG S-19264T (=DSM 44701T), isolated from a smear-ripened cheese.</title>
        <authorList>
            <consortium name="US DOE Joint Genome Institute (JGI-PGF)"/>
            <person name="Walter F."/>
            <person name="Albersmeier A."/>
            <person name="Kalinowski J."/>
            <person name="Ruckert C."/>
        </authorList>
    </citation>
    <scope>NUCLEOTIDE SEQUENCE</scope>
    <source>
        <strain evidence="3">KCTC 12988</strain>
    </source>
</reference>
<dbReference type="AlphaFoldDB" id="A0A918TND8"/>
<dbReference type="InterPro" id="IPR036116">
    <property type="entry name" value="FN3_sf"/>
</dbReference>
<dbReference type="InterPro" id="IPR013783">
    <property type="entry name" value="Ig-like_fold"/>
</dbReference>
<dbReference type="Gene3D" id="2.60.40.10">
    <property type="entry name" value="Immunoglobulins"/>
    <property type="match status" value="1"/>
</dbReference>
<gene>
    <name evidence="3" type="ORF">GCM10007100_18570</name>
</gene>
<dbReference type="SUPFAM" id="SSF49265">
    <property type="entry name" value="Fibronectin type III"/>
    <property type="match status" value="1"/>
</dbReference>
<feature type="domain" description="Sialate O-acetylesterase" evidence="2">
    <location>
        <begin position="540"/>
        <end position="640"/>
    </location>
</feature>
<sequence>MNPTLPNKLIDLKDILSSAPHFQVLAMILALSAPFTPAAADVIISGSAPNSEILDSVSGGLINTSLFPLTNTAPAPITGNANHARGQLFSLGEGTGTAFEISAITFQKDVAATFANDSLTLRIFEGTSAQWTSGEGHLATDSTFYKGTSVTPLYTEVFTLDGLIGDNQFITLELSTPLLVNENSDFGFFLTYDPSSGTSPDRLQHLEGNSGGRLSITTSGHSNSSRGMNYFIQGTPASAGNVLFLDNPVVSNVTTAAATLGATISGGSGITEHGTSLWENGGSLGDLPTTLGAVSNTPTTVSDSRSGLSPATVYNFAAYATNSTEGTVYSPAASFLTEPNPASNLTIEAADSSTISVSWTDEVSSSGALVIISEGSAPGLPIDGTNYTADLDFGSGYSVGGGYVAHSGLYPGVPISINVPGGEYFISVYSYADASVQPRNYNTSNPAPTASILVEPPLQLGSPFQDRMILQRDKAVKVWGKGEPLTSVSVSVDSSTVTGTVDGQGDWVVELPAHPAGGPFSLTVTNGSDSETISDILYGDVWLCFGQSNMVYTLNQMADWKTTYINEIAGNDEIRCLKATQDASLTEADFQDSAWLANSTASSWTAIGSVFASQLHAATDAPVGIIWAAYGSSSIEGWLPLEQAEELPHFEGMLGLYQSLSEYNAGTPVATRATNLGYSSNEDAINGILSSGWTRGNNDADIFIRTRPNILYNQMIHPLVNFGISGFIWYQGEANAGEINNIAQYRETFPRLVKEYRERFDQGSIPFLGVQLPSFRQEQWPWFREVQGDTLDELENAFYSVSIDTGLLNNIHPTDKEPIGARLALLARKYALGEAIEAHGPTYDSMSVDGNIVTINFTNADGLGTGGRVGPAAFEIAGSDQVFYPTTSSSVSGNSVLIRSDSVPNPVAVRYAWAPYLADTVNLINSSDLPAAPFRTDSWDLPGLSAWAPTANSDAYSVARDSVLTVPPSGVLANDFDLNLDTLATNLVTPPAHGSLSILPDGSFTYTPEAGFAGTDSFAYEATESTGSLTSNLANVSITVEGEPTGYYLWKNEILWGPSDDQSFEGDPDGDLVVNFLEFALGMNPLQQDPSGLPSLSYDEAGAVYDFNNIRPGVSYEILLSTDLITWSDPPFAILTSESATPVILTPGEEANGKLFIRLKVYE</sequence>
<dbReference type="InterPro" id="IPR005181">
    <property type="entry name" value="SASA"/>
</dbReference>
<feature type="domain" description="Sialate O-acetylesterase" evidence="2">
    <location>
        <begin position="709"/>
        <end position="807"/>
    </location>
</feature>
<dbReference type="PANTHER" id="PTHR22901">
    <property type="entry name" value="SIALATE O-ACETYLESTERASE"/>
    <property type="match status" value="1"/>
</dbReference>
<proteinExistence type="predicted"/>
<evidence type="ECO:0000259" key="2">
    <source>
        <dbReference type="Pfam" id="PF03629"/>
    </source>
</evidence>
<dbReference type="SUPFAM" id="SSF52266">
    <property type="entry name" value="SGNH hydrolase"/>
    <property type="match status" value="1"/>
</dbReference>
<dbReference type="RefSeq" id="WP_189569664.1">
    <property type="nucleotide sequence ID" value="NZ_JBHLZH010000003.1"/>
</dbReference>
<evidence type="ECO:0000313" key="3">
    <source>
        <dbReference type="EMBL" id="GHC52544.1"/>
    </source>
</evidence>
<dbReference type="PANTHER" id="PTHR22901:SF0">
    <property type="entry name" value="SIALATE O-ACETYLESTERASE"/>
    <property type="match status" value="1"/>
</dbReference>
<comment type="caution">
    <text evidence="3">The sequence shown here is derived from an EMBL/GenBank/DDBJ whole genome shotgun (WGS) entry which is preliminary data.</text>
</comment>
<keyword evidence="1" id="KW-0378">Hydrolase</keyword>
<dbReference type="Gene3D" id="3.40.50.1110">
    <property type="entry name" value="SGNH hydrolase"/>
    <property type="match status" value="1"/>
</dbReference>
<organism evidence="3 4">
    <name type="scientific">Roseibacillus persicicus</name>
    <dbReference type="NCBI Taxonomy" id="454148"/>
    <lineage>
        <taxon>Bacteria</taxon>
        <taxon>Pseudomonadati</taxon>
        <taxon>Verrucomicrobiota</taxon>
        <taxon>Verrucomicrobiia</taxon>
        <taxon>Verrucomicrobiales</taxon>
        <taxon>Verrucomicrobiaceae</taxon>
        <taxon>Roseibacillus</taxon>
    </lineage>
</organism>
<dbReference type="GO" id="GO:0001681">
    <property type="term" value="F:sialate O-acetylesterase activity"/>
    <property type="evidence" value="ECO:0007669"/>
    <property type="project" value="InterPro"/>
</dbReference>
<reference evidence="3" key="2">
    <citation type="submission" date="2020-09" db="EMBL/GenBank/DDBJ databases">
        <authorList>
            <person name="Sun Q."/>
            <person name="Kim S."/>
        </authorList>
    </citation>
    <scope>NUCLEOTIDE SEQUENCE</scope>
    <source>
        <strain evidence="3">KCTC 12988</strain>
    </source>
</reference>
<accession>A0A918TND8</accession>
<dbReference type="Proteomes" id="UP000644507">
    <property type="component" value="Unassembled WGS sequence"/>
</dbReference>
<evidence type="ECO:0000256" key="1">
    <source>
        <dbReference type="ARBA" id="ARBA00022801"/>
    </source>
</evidence>
<evidence type="ECO:0000313" key="4">
    <source>
        <dbReference type="Proteomes" id="UP000644507"/>
    </source>
</evidence>
<dbReference type="EMBL" id="BMXI01000007">
    <property type="protein sequence ID" value="GHC52544.1"/>
    <property type="molecule type" value="Genomic_DNA"/>
</dbReference>